<keyword evidence="4" id="KW-0456">Lyase</keyword>
<comment type="pathway">
    <text evidence="5">Amino-acid biosynthesis.</text>
</comment>
<evidence type="ECO:0000256" key="4">
    <source>
        <dbReference type="ARBA" id="ARBA00023239"/>
    </source>
</evidence>
<keyword evidence="1" id="KW-0028">Amino-acid biosynthesis</keyword>
<dbReference type="InParanoid" id="A0A316YKA1"/>
<name>A0A316YKA1_9BASI</name>
<evidence type="ECO:0000256" key="6">
    <source>
        <dbReference type="SAM" id="MobiDB-lite"/>
    </source>
</evidence>
<dbReference type="Pfam" id="PF00800">
    <property type="entry name" value="PDT"/>
    <property type="match status" value="1"/>
</dbReference>
<feature type="region of interest" description="Disordered" evidence="6">
    <location>
        <begin position="420"/>
        <end position="443"/>
    </location>
</feature>
<dbReference type="CDD" id="cd13532">
    <property type="entry name" value="PBP2_PDT_like"/>
    <property type="match status" value="1"/>
</dbReference>
<dbReference type="Gene3D" id="3.40.190.10">
    <property type="entry name" value="Periplasmic binding protein-like II"/>
    <property type="match status" value="2"/>
</dbReference>
<dbReference type="InterPro" id="IPR001086">
    <property type="entry name" value="Preph_deHydtase"/>
</dbReference>
<dbReference type="SUPFAM" id="SSF53850">
    <property type="entry name" value="Periplasmic binding protein-like II"/>
    <property type="match status" value="1"/>
</dbReference>
<feature type="region of interest" description="Disordered" evidence="6">
    <location>
        <begin position="460"/>
        <end position="491"/>
    </location>
</feature>
<evidence type="ECO:0000256" key="1">
    <source>
        <dbReference type="ARBA" id="ARBA00022605"/>
    </source>
</evidence>
<proteinExistence type="predicted"/>
<dbReference type="PANTHER" id="PTHR21022:SF19">
    <property type="entry name" value="PREPHENATE DEHYDRATASE-RELATED"/>
    <property type="match status" value="1"/>
</dbReference>
<dbReference type="PANTHER" id="PTHR21022">
    <property type="entry name" value="PREPHENATE DEHYDRATASE P PROTEIN"/>
    <property type="match status" value="1"/>
</dbReference>
<dbReference type="RefSeq" id="XP_025375681.1">
    <property type="nucleotide sequence ID" value="XM_025522424.1"/>
</dbReference>
<dbReference type="GO" id="GO:0004664">
    <property type="term" value="F:prephenate dehydratase activity"/>
    <property type="evidence" value="ECO:0007669"/>
    <property type="project" value="InterPro"/>
</dbReference>
<reference evidence="8 9" key="1">
    <citation type="journal article" date="2018" name="Mol. Biol. Evol.">
        <title>Broad Genomic Sampling Reveals a Smut Pathogenic Ancestry of the Fungal Clade Ustilaginomycotina.</title>
        <authorList>
            <person name="Kijpornyongpan T."/>
            <person name="Mondo S.J."/>
            <person name="Barry K."/>
            <person name="Sandor L."/>
            <person name="Lee J."/>
            <person name="Lipzen A."/>
            <person name="Pangilinan J."/>
            <person name="LaButti K."/>
            <person name="Hainaut M."/>
            <person name="Henrissat B."/>
            <person name="Grigoriev I.V."/>
            <person name="Spatafora J.W."/>
            <person name="Aime M.C."/>
        </authorList>
    </citation>
    <scope>NUCLEOTIDE SEQUENCE [LARGE SCALE GENOMIC DNA]</scope>
    <source>
        <strain evidence="8 9">MCA 4198</strain>
    </source>
</reference>
<dbReference type="PROSITE" id="PS51171">
    <property type="entry name" value="PREPHENATE_DEHYDR_3"/>
    <property type="match status" value="1"/>
</dbReference>
<dbReference type="GO" id="GO:0009094">
    <property type="term" value="P:L-phenylalanine biosynthetic process"/>
    <property type="evidence" value="ECO:0007669"/>
    <property type="project" value="UniProtKB-KW"/>
</dbReference>
<evidence type="ECO:0000313" key="9">
    <source>
        <dbReference type="Proteomes" id="UP000245768"/>
    </source>
</evidence>
<feature type="compositionally biased region" description="Basic and acidic residues" evidence="6">
    <location>
        <begin position="111"/>
        <end position="145"/>
    </location>
</feature>
<accession>A0A316YKA1</accession>
<dbReference type="EMBL" id="KZ819638">
    <property type="protein sequence ID" value="PWN88483.1"/>
    <property type="molecule type" value="Genomic_DNA"/>
</dbReference>
<feature type="region of interest" description="Disordered" evidence="6">
    <location>
        <begin position="111"/>
        <end position="146"/>
    </location>
</feature>
<evidence type="ECO:0000259" key="7">
    <source>
        <dbReference type="PROSITE" id="PS51171"/>
    </source>
</evidence>
<dbReference type="STRING" id="215250.A0A316YKA1"/>
<protein>
    <submittedName>
        <fullName evidence="8">PDT-domain-containing protein</fullName>
    </submittedName>
</protein>
<keyword evidence="2" id="KW-0057">Aromatic amino acid biosynthesis</keyword>
<dbReference type="AlphaFoldDB" id="A0A316YKA1"/>
<dbReference type="GO" id="GO:0005737">
    <property type="term" value="C:cytoplasm"/>
    <property type="evidence" value="ECO:0007669"/>
    <property type="project" value="TreeGrafter"/>
</dbReference>
<feature type="compositionally biased region" description="Low complexity" evidence="6">
    <location>
        <begin position="1"/>
        <end position="18"/>
    </location>
</feature>
<evidence type="ECO:0000256" key="2">
    <source>
        <dbReference type="ARBA" id="ARBA00023141"/>
    </source>
</evidence>
<gene>
    <name evidence="8" type="ORF">FA10DRAFT_268676</name>
</gene>
<evidence type="ECO:0000313" key="8">
    <source>
        <dbReference type="EMBL" id="PWN88483.1"/>
    </source>
</evidence>
<keyword evidence="3" id="KW-0584">Phenylalanine biosynthesis</keyword>
<feature type="region of interest" description="Disordered" evidence="6">
    <location>
        <begin position="504"/>
        <end position="524"/>
    </location>
</feature>
<feature type="region of interest" description="Disordered" evidence="6">
    <location>
        <begin position="1"/>
        <end position="40"/>
    </location>
</feature>
<dbReference type="OrthoDB" id="983542at2759"/>
<feature type="domain" description="Prephenate dehydratase" evidence="7">
    <location>
        <begin position="44"/>
        <end position="324"/>
    </location>
</feature>
<dbReference type="GeneID" id="37044340"/>
<organism evidence="8 9">
    <name type="scientific">Acaromyces ingoldii</name>
    <dbReference type="NCBI Taxonomy" id="215250"/>
    <lineage>
        <taxon>Eukaryota</taxon>
        <taxon>Fungi</taxon>
        <taxon>Dikarya</taxon>
        <taxon>Basidiomycota</taxon>
        <taxon>Ustilaginomycotina</taxon>
        <taxon>Exobasidiomycetes</taxon>
        <taxon>Exobasidiales</taxon>
        <taxon>Cryptobasidiaceae</taxon>
        <taxon>Acaromyces</taxon>
    </lineage>
</organism>
<feature type="region of interest" description="Disordered" evidence="6">
    <location>
        <begin position="337"/>
        <end position="363"/>
    </location>
</feature>
<keyword evidence="9" id="KW-1185">Reference proteome</keyword>
<sequence>MAAAAAEEAAAAAATAATKSEPMAVAASHTGTRPVSDEPKVKARLHYLGPPGTYSHQAALIIAPRIVRRRRNGEPSSDGDDVVAPLLFPAPTIEAAFQAALNDDRRLEANRVEKQEPEQEREKQEREKQEREKQEREKQEREKQEGYYAARRATTTTRSLALLPYENSTYGPVVDTYDILAAPSTSSSLSVIGDILLPVSHCLLVSRATHGALRSPPSSDFPHETDGQLRLEDLTQIRKVYSHGQALGQCRRFLDAYLPQAARVAVDSTGDGAVRIGSGGGAATFEACIASEVCARDEIYGLSIARRAIQDRSDNTTRFLLIEATDGLEADVSSTLTVLPRSKPPPSSSKSPPQGNDAGNVPRKTVRAIVRIETTLAVDGGGFLQDWLYHCRDRTKQQQPQEKNSRATAWARKIDRVVPKVREEDEKDGGLSMNDGRQRGEGSSWPCVYLVEMEARNVLRREDEEGSHLRQGGGEEGGDDGSQGAYNSDDGWDSISSALDIAYRTSDPLPSGEKVRRLGVWQSS</sequence>
<dbReference type="Proteomes" id="UP000245768">
    <property type="component" value="Unassembled WGS sequence"/>
</dbReference>
<evidence type="ECO:0000256" key="3">
    <source>
        <dbReference type="ARBA" id="ARBA00023222"/>
    </source>
</evidence>
<evidence type="ECO:0000256" key="5">
    <source>
        <dbReference type="ARBA" id="ARBA00029440"/>
    </source>
</evidence>